<evidence type="ECO:0000313" key="2">
    <source>
        <dbReference type="Proteomes" id="UP000245783"/>
    </source>
</evidence>
<reference evidence="1 2" key="1">
    <citation type="journal article" date="2018" name="Mol. Biol. Evol.">
        <title>Broad Genomic Sampling Reveals a Smut Pathogenic Ancestry of the Fungal Clade Ustilaginomycotina.</title>
        <authorList>
            <person name="Kijpornyongpan T."/>
            <person name="Mondo S.J."/>
            <person name="Barry K."/>
            <person name="Sandor L."/>
            <person name="Lee J."/>
            <person name="Lipzen A."/>
            <person name="Pangilinan J."/>
            <person name="LaButti K."/>
            <person name="Hainaut M."/>
            <person name="Henrissat B."/>
            <person name="Grigoriev I.V."/>
            <person name="Spatafora J.W."/>
            <person name="Aime M.C."/>
        </authorList>
    </citation>
    <scope>NUCLEOTIDE SEQUENCE [LARGE SCALE GENOMIC DNA]</scope>
    <source>
        <strain evidence="1 2">MCA 4658</strain>
    </source>
</reference>
<evidence type="ECO:0000313" key="1">
    <source>
        <dbReference type="EMBL" id="PWN43928.1"/>
    </source>
</evidence>
<organism evidence="1 2">
    <name type="scientific">Ceraceosorus guamensis</name>
    <dbReference type="NCBI Taxonomy" id="1522189"/>
    <lineage>
        <taxon>Eukaryota</taxon>
        <taxon>Fungi</taxon>
        <taxon>Dikarya</taxon>
        <taxon>Basidiomycota</taxon>
        <taxon>Ustilaginomycotina</taxon>
        <taxon>Exobasidiomycetes</taxon>
        <taxon>Ceraceosorales</taxon>
        <taxon>Ceraceosoraceae</taxon>
        <taxon>Ceraceosorus</taxon>
    </lineage>
</organism>
<proteinExistence type="predicted"/>
<dbReference type="GeneID" id="37035328"/>
<keyword evidence="2" id="KW-1185">Reference proteome</keyword>
<protein>
    <submittedName>
        <fullName evidence="1">Uncharacterized protein</fullName>
    </submittedName>
</protein>
<dbReference type="Proteomes" id="UP000245783">
    <property type="component" value="Unassembled WGS sequence"/>
</dbReference>
<accession>A0A316W483</accession>
<dbReference type="AlphaFoldDB" id="A0A316W483"/>
<gene>
    <name evidence="1" type="ORF">IE81DRAFT_321842</name>
</gene>
<sequence length="66" mass="7319">MYGYMKAWMLQHIISGLSYQWIVPKGATTARARSLLSSSIKCALSSACYLQTDDSCERRGRDAPSS</sequence>
<dbReference type="InParanoid" id="A0A316W483"/>
<dbReference type="RefSeq" id="XP_025371088.1">
    <property type="nucleotide sequence ID" value="XM_025513458.1"/>
</dbReference>
<name>A0A316W483_9BASI</name>
<dbReference type="EMBL" id="KZ819365">
    <property type="protein sequence ID" value="PWN43928.1"/>
    <property type="molecule type" value="Genomic_DNA"/>
</dbReference>